<dbReference type="AlphaFoldDB" id="A0A7C9RF78"/>
<dbReference type="Pfam" id="PF01494">
    <property type="entry name" value="FAD_binding_3"/>
    <property type="match status" value="1"/>
</dbReference>
<dbReference type="PANTHER" id="PTHR43476:SF5">
    <property type="entry name" value="FAD-DEPENDENT MONOOXYGENASE"/>
    <property type="match status" value="1"/>
</dbReference>
<dbReference type="SUPFAM" id="SSF51905">
    <property type="entry name" value="FAD/NAD(P)-binding domain"/>
    <property type="match status" value="1"/>
</dbReference>
<protein>
    <submittedName>
        <fullName evidence="3">FAD-dependent oxidoreductase</fullName>
    </submittedName>
</protein>
<dbReference type="NCBIfam" id="NF004833">
    <property type="entry name" value="PRK06185.1-1"/>
    <property type="match status" value="1"/>
</dbReference>
<dbReference type="InterPro" id="IPR050631">
    <property type="entry name" value="PheA/TfdB_FAD_monoxygenase"/>
</dbReference>
<sequence>MFFESASGPARRLLTVQCCIVGGGPAGMMLGYLLGRAGVRTVVLEKHADFFRDFRGDTVHPSTLQVMQELGLLDDFLKIPHQQLTHMQGMFGKTPIRIADLSRLDTVCPFIALMPQWDFLNFLETKGAHFPALQVLKNTEAIELVRDGSRMTGVIAKVPDGTLQISADLTVASDGRHSIIREQAGLKVENIGAPIDVLWFRVGKSKADSDGIFARLQRGQMIVTIDRDDYWQCAYVIAKGKIDEIKARGLDAFRDNVASLAPILRPRIGDVRSWDDVKLLTVRIDRLTRWAVPGLLCIGDAAHAMSPVGGVGVNLAVQDAVAAANLLFDKFGKSGGPSLEDLEQVQRRRLFPARMTQAMQTVIQDNVINRALSGEDLKPPLVARLITAMPWLQGLTARLLGIGVRPEHVHSPEAGERSLR</sequence>
<evidence type="ECO:0000313" key="4">
    <source>
        <dbReference type="Proteomes" id="UP000480266"/>
    </source>
</evidence>
<evidence type="ECO:0000259" key="2">
    <source>
        <dbReference type="Pfam" id="PF01494"/>
    </source>
</evidence>
<comment type="caution">
    <text evidence="3">The sequence shown here is derived from an EMBL/GenBank/DDBJ whole genome shotgun (WGS) entry which is preliminary data.</text>
</comment>
<gene>
    <name evidence="3" type="ORF">G4V63_08970</name>
</gene>
<dbReference type="EMBL" id="JAAMRR010000469">
    <property type="protein sequence ID" value="NGX95341.1"/>
    <property type="molecule type" value="Genomic_DNA"/>
</dbReference>
<keyword evidence="1" id="KW-0560">Oxidoreductase</keyword>
<feature type="domain" description="FAD-binding" evidence="2">
    <location>
        <begin position="16"/>
        <end position="344"/>
    </location>
</feature>
<dbReference type="GO" id="GO:0071949">
    <property type="term" value="F:FAD binding"/>
    <property type="evidence" value="ECO:0007669"/>
    <property type="project" value="InterPro"/>
</dbReference>
<name>A0A7C9RF78_9BRAD</name>
<dbReference type="PRINTS" id="PR00420">
    <property type="entry name" value="RNGMNOXGNASE"/>
</dbReference>
<keyword evidence="4" id="KW-1185">Reference proteome</keyword>
<proteinExistence type="predicted"/>
<evidence type="ECO:0000256" key="1">
    <source>
        <dbReference type="ARBA" id="ARBA00023002"/>
    </source>
</evidence>
<dbReference type="Gene3D" id="3.50.50.60">
    <property type="entry name" value="FAD/NAD(P)-binding domain"/>
    <property type="match status" value="2"/>
</dbReference>
<organism evidence="3 4">
    <name type="scientific">Candidatus Afipia apatlaquensis</name>
    <dbReference type="NCBI Taxonomy" id="2712852"/>
    <lineage>
        <taxon>Bacteria</taxon>
        <taxon>Pseudomonadati</taxon>
        <taxon>Pseudomonadota</taxon>
        <taxon>Alphaproteobacteria</taxon>
        <taxon>Hyphomicrobiales</taxon>
        <taxon>Nitrobacteraceae</taxon>
        <taxon>Afipia</taxon>
    </lineage>
</organism>
<dbReference type="InterPro" id="IPR036188">
    <property type="entry name" value="FAD/NAD-bd_sf"/>
</dbReference>
<dbReference type="InterPro" id="IPR002938">
    <property type="entry name" value="FAD-bd"/>
</dbReference>
<dbReference type="PANTHER" id="PTHR43476">
    <property type="entry name" value="3-(3-HYDROXY-PHENYL)PROPIONATE/3-HYDROXYCINNAMIC ACID HYDROXYLASE"/>
    <property type="match status" value="1"/>
</dbReference>
<accession>A0A7C9RF78</accession>
<dbReference type="Proteomes" id="UP000480266">
    <property type="component" value="Unassembled WGS sequence"/>
</dbReference>
<dbReference type="NCBIfam" id="NF004834">
    <property type="entry name" value="PRK06185.1-3"/>
    <property type="match status" value="1"/>
</dbReference>
<evidence type="ECO:0000313" key="3">
    <source>
        <dbReference type="EMBL" id="NGX95341.1"/>
    </source>
</evidence>
<reference evidence="3" key="1">
    <citation type="submission" date="2020-02" db="EMBL/GenBank/DDBJ databases">
        <title>Draft genome sequence of Candidatus Afipia apatlaquensis IBT-C3, a potential strain for decolorization of textile dyes.</title>
        <authorList>
            <person name="Sanchez-Reyes A."/>
            <person name="Breton-Deval L."/>
            <person name="Mangelson H."/>
            <person name="Sanchez-Flores A."/>
        </authorList>
    </citation>
    <scope>NUCLEOTIDE SEQUENCE [LARGE SCALE GENOMIC DNA]</scope>
    <source>
        <strain evidence="3">IBT-C3</strain>
    </source>
</reference>
<dbReference type="GO" id="GO:0016491">
    <property type="term" value="F:oxidoreductase activity"/>
    <property type="evidence" value="ECO:0007669"/>
    <property type="project" value="UniProtKB-KW"/>
</dbReference>